<proteinExistence type="predicted"/>
<accession>R0LF79</accession>
<protein>
    <submittedName>
        <fullName evidence="1">Uncharacterized protein</fullName>
    </submittedName>
</protein>
<evidence type="ECO:0000313" key="2">
    <source>
        <dbReference type="Proteomes" id="UP000296049"/>
    </source>
</evidence>
<dbReference type="EMBL" id="KB743404">
    <property type="protein sequence ID" value="EOA98892.1"/>
    <property type="molecule type" value="Genomic_DNA"/>
</dbReference>
<keyword evidence="2" id="KW-1185">Reference proteome</keyword>
<dbReference type="AlphaFoldDB" id="R0LF79"/>
<reference evidence="2" key="1">
    <citation type="journal article" date="2013" name="Nat. Genet.">
        <title>The duck genome and transcriptome provide insight into an avian influenza virus reservoir species.</title>
        <authorList>
            <person name="Huang Y."/>
            <person name="Li Y."/>
            <person name="Burt D.W."/>
            <person name="Chen H."/>
            <person name="Zhang Y."/>
            <person name="Qian W."/>
            <person name="Kim H."/>
            <person name="Gan S."/>
            <person name="Zhao Y."/>
            <person name="Li J."/>
            <person name="Yi K."/>
            <person name="Feng H."/>
            <person name="Zhu P."/>
            <person name="Li B."/>
            <person name="Liu Q."/>
            <person name="Fairley S."/>
            <person name="Magor K.E."/>
            <person name="Du Z."/>
            <person name="Hu X."/>
            <person name="Goodman L."/>
            <person name="Tafer H."/>
            <person name="Vignal A."/>
            <person name="Lee T."/>
            <person name="Kim K.W."/>
            <person name="Sheng Z."/>
            <person name="An Y."/>
            <person name="Searle S."/>
            <person name="Herrero J."/>
            <person name="Groenen M.A."/>
            <person name="Crooijmans R.P."/>
            <person name="Faraut T."/>
            <person name="Cai Q."/>
            <person name="Webster R.G."/>
            <person name="Aldridge J.R."/>
            <person name="Warren W.C."/>
            <person name="Bartschat S."/>
            <person name="Kehr S."/>
            <person name="Marz M."/>
            <person name="Stadler P.F."/>
            <person name="Smith J."/>
            <person name="Kraus R.H."/>
            <person name="Zhao Y."/>
            <person name="Ren L."/>
            <person name="Fei J."/>
            <person name="Morisson M."/>
            <person name="Kaiser P."/>
            <person name="Griffin D.K."/>
            <person name="Rao M."/>
            <person name="Pitel F."/>
            <person name="Wang J."/>
            <person name="Li N."/>
        </authorList>
    </citation>
    <scope>NUCLEOTIDE SEQUENCE [LARGE SCALE GENOMIC DNA]</scope>
</reference>
<dbReference type="Proteomes" id="UP000296049">
    <property type="component" value="Unassembled WGS sequence"/>
</dbReference>
<sequence>MGLCCGDCAGAQACLQGNWLLSALGSLQPQTPDTANYRMNLAIQLHTQASVCHRIPAILSKSAVAPTWLILATLASTVRSSASCELYRDWHKARKAHRPMAAKATDCTFWDAPSAVSEVRRTNPEDVVNYYGKTSLHMVIQFVYATTTSRTQY</sequence>
<name>R0LF79_ANAPL</name>
<gene>
    <name evidence="1" type="ORF">Anapl_04191</name>
</gene>
<evidence type="ECO:0000313" key="1">
    <source>
        <dbReference type="EMBL" id="EOA98892.1"/>
    </source>
</evidence>
<organism evidence="1 2">
    <name type="scientific">Anas platyrhynchos</name>
    <name type="common">Mallard</name>
    <name type="synonym">Anas boschas</name>
    <dbReference type="NCBI Taxonomy" id="8839"/>
    <lineage>
        <taxon>Eukaryota</taxon>
        <taxon>Metazoa</taxon>
        <taxon>Chordata</taxon>
        <taxon>Craniata</taxon>
        <taxon>Vertebrata</taxon>
        <taxon>Euteleostomi</taxon>
        <taxon>Archelosauria</taxon>
        <taxon>Archosauria</taxon>
        <taxon>Dinosauria</taxon>
        <taxon>Saurischia</taxon>
        <taxon>Theropoda</taxon>
        <taxon>Coelurosauria</taxon>
        <taxon>Aves</taxon>
        <taxon>Neognathae</taxon>
        <taxon>Galloanserae</taxon>
        <taxon>Anseriformes</taxon>
        <taxon>Anatidae</taxon>
        <taxon>Anatinae</taxon>
        <taxon>Anas</taxon>
    </lineage>
</organism>